<dbReference type="PROSITE" id="PS00409">
    <property type="entry name" value="PROKAR_NTER_METHYL"/>
    <property type="match status" value="1"/>
</dbReference>
<dbReference type="InterPro" id="IPR032092">
    <property type="entry name" value="PilW"/>
</dbReference>
<keyword evidence="1" id="KW-0472">Membrane</keyword>
<feature type="transmembrane region" description="Helical" evidence="1">
    <location>
        <begin position="13"/>
        <end position="34"/>
    </location>
</feature>
<keyword evidence="1" id="KW-1133">Transmembrane helix</keyword>
<protein>
    <recommendedName>
        <fullName evidence="3">Type IV pilus assembly protein PilW</fullName>
    </recommendedName>
</protein>
<evidence type="ECO:0000256" key="1">
    <source>
        <dbReference type="SAM" id="Phobius"/>
    </source>
</evidence>
<accession>D9MP38</accession>
<evidence type="ECO:0000313" key="2">
    <source>
        <dbReference type="EMBL" id="ADI87727.1"/>
    </source>
</evidence>
<dbReference type="EMBL" id="HM454281">
    <property type="protein sequence ID" value="ADI87727.1"/>
    <property type="molecule type" value="Genomic_DNA"/>
</dbReference>
<dbReference type="GO" id="GO:0043683">
    <property type="term" value="P:type IV pilus assembly"/>
    <property type="evidence" value="ECO:0007669"/>
    <property type="project" value="InterPro"/>
</dbReference>
<keyword evidence="1" id="KW-0812">Transmembrane</keyword>
<dbReference type="InterPro" id="IPR012902">
    <property type="entry name" value="N_methyl_site"/>
</dbReference>
<sequence>MNRHDSGFTLVELMVALFITAAIMTAAYSSFITISRSFKTVTKQTETQMESSIGLDILRHDIEMAGYGLPRGSISPSLGYTYNEAVSDGTYTPDPQVLNDATANEPRSVVIGNNTGPNTSDAFAIKSLDVSSSKTTEKWSYVYYDGASWVLKSWNDTRYDLSTNDRVIFVSPKRKDLQLNTSNSWTTTLTSGLTYTSNMPTPGDIDMIYLLYGVDGKTDLRMPFNRADYFLYRDPTNFPAKCNAGTYTLYRGLLNQSNGMRDAQPLLDCVADFQVAFGLDVNNIGVITWTDSALPAQAPDIDYQLKEIRIYILLQEGQFDRDYTYPSSTILIGDSDITLKNFALSTLSANYANYKWRVYKLVAKPLNIS</sequence>
<evidence type="ECO:0008006" key="3">
    <source>
        <dbReference type="Google" id="ProtNLM"/>
    </source>
</evidence>
<dbReference type="Pfam" id="PF16074">
    <property type="entry name" value="PilW"/>
    <property type="match status" value="1"/>
</dbReference>
<name>D9MP38_9BACT</name>
<dbReference type="AlphaFoldDB" id="D9MP38"/>
<dbReference type="NCBIfam" id="TIGR02532">
    <property type="entry name" value="IV_pilin_GFxxxE"/>
    <property type="match status" value="1"/>
</dbReference>
<gene>
    <name evidence="2" type="ORF">LW3_0240</name>
</gene>
<proteinExistence type="predicted"/>
<organism evidence="2">
    <name type="scientific">uncultured Nitrospirae bacterium MY3-5B</name>
    <dbReference type="NCBI Taxonomy" id="798578"/>
    <lineage>
        <taxon>Bacteria</taxon>
        <taxon>Pseudomonadati</taxon>
        <taxon>Nitrospirota</taxon>
        <taxon>environmental samples</taxon>
    </lineage>
</organism>
<dbReference type="Pfam" id="PF07963">
    <property type="entry name" value="N_methyl"/>
    <property type="match status" value="1"/>
</dbReference>
<reference evidence="2" key="1">
    <citation type="journal article" date="2011" name="Appl. Environ. Microbiol.">
        <title>Metagenomic analysis reveals unexpected subgenomic diversity of magnetotactic bacteria within the phylum Nitrospirae.</title>
        <authorList>
            <person name="Lin W."/>
            <person name="Jogler C."/>
            <person name="Schuler D."/>
            <person name="Pan Y."/>
        </authorList>
    </citation>
    <scope>NUCLEOTIDE SEQUENCE</scope>
</reference>